<dbReference type="Proteomes" id="UP000584374">
    <property type="component" value="Unassembled WGS sequence"/>
</dbReference>
<organism evidence="3 4">
    <name type="scientific">Saccharopolyspora phatthalungensis</name>
    <dbReference type="NCBI Taxonomy" id="664693"/>
    <lineage>
        <taxon>Bacteria</taxon>
        <taxon>Bacillati</taxon>
        <taxon>Actinomycetota</taxon>
        <taxon>Actinomycetes</taxon>
        <taxon>Pseudonocardiales</taxon>
        <taxon>Pseudonocardiaceae</taxon>
        <taxon>Saccharopolyspora</taxon>
    </lineage>
</organism>
<dbReference type="Pfam" id="PF14104">
    <property type="entry name" value="DUF4277"/>
    <property type="match status" value="1"/>
</dbReference>
<dbReference type="PANTHER" id="PTHR34614:SF2">
    <property type="entry name" value="TRANSPOSASE IS4-LIKE DOMAIN-CONTAINING PROTEIN"/>
    <property type="match status" value="1"/>
</dbReference>
<sequence>MRERRRRQPIAYGGPSVEKMLGALPVVAEFCRRLDLAGIIDRACPVRRDVAILTHGQVIEALVANRLTSPAPLLRVTDWARSWSVEEVLGIDPAALNDDRIGRALDAIAPELDRIVGSVGAQAITGFGLDVSRCHWDMTSISLYGAYEHADPGYAAPRFGHPKDRRPDLKQIQAGLAVTGDGGVPVLHRSYDGGAGEVAQVVGAMTALKDLAGPREFLLVGDSKLVSYDNLHAMISAGVTFIAPAAKTYVGSAELAALDPPTAAVVDYVAERDANTPADQRGTWRVVEDAITVPGKRKKDSVLRLRRVFVHSSARAGAAATARARKLDRATGDLDRLIRGLGSRHYPTEQAVTDRITAIARDRRVKAYLRSEAGTDPVTGKPTLTWWFDKDALDAEAATDGWYALLTNLPADVTAAEVLIRYKGQEVVERRYSAFKGPLAVAPMFLKTNRRITALITVICLALLIFCLIERAVRTAIAPQVKMPGLYPGQQAKPTGRLIFQALAGMRLIPAGAGQPAIIPQPTPAQARLLDLLAVDPTQPP</sequence>
<keyword evidence="1" id="KW-0812">Transmembrane</keyword>
<dbReference type="EMBL" id="JACHIW010000001">
    <property type="protein sequence ID" value="MBB5156528.1"/>
    <property type="molecule type" value="Genomic_DNA"/>
</dbReference>
<proteinExistence type="predicted"/>
<gene>
    <name evidence="3" type="ORF">BJ970_004062</name>
</gene>
<reference evidence="3 4" key="1">
    <citation type="submission" date="2020-08" db="EMBL/GenBank/DDBJ databases">
        <title>Sequencing the genomes of 1000 actinobacteria strains.</title>
        <authorList>
            <person name="Klenk H.-P."/>
        </authorList>
    </citation>
    <scope>NUCLEOTIDE SEQUENCE [LARGE SCALE GENOMIC DNA]</scope>
    <source>
        <strain evidence="3 4">DSM 45584</strain>
    </source>
</reference>
<protein>
    <submittedName>
        <fullName evidence="3">Transposase</fullName>
    </submittedName>
</protein>
<dbReference type="PANTHER" id="PTHR34614">
    <property type="match status" value="1"/>
</dbReference>
<name>A0A840QD22_9PSEU</name>
<evidence type="ECO:0000256" key="1">
    <source>
        <dbReference type="SAM" id="Phobius"/>
    </source>
</evidence>
<dbReference type="AlphaFoldDB" id="A0A840QD22"/>
<dbReference type="InterPro" id="IPR025457">
    <property type="entry name" value="DUF4277"/>
</dbReference>
<evidence type="ECO:0000313" key="3">
    <source>
        <dbReference type="EMBL" id="MBB5156528.1"/>
    </source>
</evidence>
<feature type="domain" description="DUF4277" evidence="2">
    <location>
        <begin position="19"/>
        <end position="109"/>
    </location>
</feature>
<evidence type="ECO:0000313" key="4">
    <source>
        <dbReference type="Proteomes" id="UP000584374"/>
    </source>
</evidence>
<keyword evidence="1" id="KW-0472">Membrane</keyword>
<feature type="transmembrane region" description="Helical" evidence="1">
    <location>
        <begin position="452"/>
        <end position="473"/>
    </location>
</feature>
<comment type="caution">
    <text evidence="3">The sequence shown here is derived from an EMBL/GenBank/DDBJ whole genome shotgun (WGS) entry which is preliminary data.</text>
</comment>
<dbReference type="RefSeq" id="WP_246470923.1">
    <property type="nucleotide sequence ID" value="NZ_JACHIW010000001.1"/>
</dbReference>
<dbReference type="InterPro" id="IPR047654">
    <property type="entry name" value="IS1634_transpos"/>
</dbReference>
<keyword evidence="1" id="KW-1133">Transmembrane helix</keyword>
<keyword evidence="4" id="KW-1185">Reference proteome</keyword>
<dbReference type="NCBIfam" id="NF033559">
    <property type="entry name" value="transpos_IS1634"/>
    <property type="match status" value="1"/>
</dbReference>
<accession>A0A840QD22</accession>
<evidence type="ECO:0000259" key="2">
    <source>
        <dbReference type="Pfam" id="PF14104"/>
    </source>
</evidence>